<dbReference type="Gene3D" id="2.30.30.830">
    <property type="match status" value="1"/>
</dbReference>
<evidence type="ECO:0000256" key="3">
    <source>
        <dbReference type="ARBA" id="ARBA00022475"/>
    </source>
</evidence>
<dbReference type="GO" id="GO:0015031">
    <property type="term" value="P:protein transport"/>
    <property type="evidence" value="ECO:0007669"/>
    <property type="project" value="UniProtKB-KW"/>
</dbReference>
<reference evidence="10 11" key="1">
    <citation type="submission" date="2017-05" db="EMBL/GenBank/DDBJ databases">
        <title>Genomic insights into alkan degradation activity of Oleiphilus messinensis.</title>
        <authorList>
            <person name="Kozyavkin S.A."/>
            <person name="Slesarev A.I."/>
            <person name="Golyshin P.N."/>
            <person name="Korzhenkov A."/>
            <person name="Golyshina O.N."/>
            <person name="Toshchakov S.V."/>
        </authorList>
    </citation>
    <scope>NUCLEOTIDE SEQUENCE [LARGE SCALE GENOMIC DNA]</scope>
    <source>
        <strain evidence="10 11">ME102</strain>
    </source>
</reference>
<evidence type="ECO:0000256" key="5">
    <source>
        <dbReference type="ARBA" id="ARBA00022692"/>
    </source>
</evidence>
<gene>
    <name evidence="10" type="ORF">OLMES_4291</name>
</gene>
<evidence type="ECO:0000256" key="2">
    <source>
        <dbReference type="ARBA" id="ARBA00022448"/>
    </source>
</evidence>
<dbReference type="SUPFAM" id="SSF50156">
    <property type="entry name" value="PDZ domain-like"/>
    <property type="match status" value="1"/>
</dbReference>
<dbReference type="Gene3D" id="2.30.42.10">
    <property type="match status" value="1"/>
</dbReference>
<evidence type="ECO:0000256" key="4">
    <source>
        <dbReference type="ARBA" id="ARBA00022519"/>
    </source>
</evidence>
<proteinExistence type="predicted"/>
<evidence type="ECO:0000313" key="11">
    <source>
        <dbReference type="Proteomes" id="UP000196027"/>
    </source>
</evidence>
<evidence type="ECO:0000256" key="1">
    <source>
        <dbReference type="ARBA" id="ARBA00004533"/>
    </source>
</evidence>
<feature type="domain" description="Type II secretion system protein GspC N-terminal" evidence="9">
    <location>
        <begin position="30"/>
        <end position="170"/>
    </location>
</feature>
<keyword evidence="4" id="KW-0997">Cell inner membrane</keyword>
<keyword evidence="3" id="KW-1003">Cell membrane</keyword>
<keyword evidence="2" id="KW-0813">Transport</keyword>
<evidence type="ECO:0000259" key="9">
    <source>
        <dbReference type="Pfam" id="PF11356"/>
    </source>
</evidence>
<evidence type="ECO:0000313" key="10">
    <source>
        <dbReference type="EMBL" id="ARU58300.1"/>
    </source>
</evidence>
<evidence type="ECO:0000256" key="7">
    <source>
        <dbReference type="ARBA" id="ARBA00022989"/>
    </source>
</evidence>
<keyword evidence="7" id="KW-1133">Transmembrane helix</keyword>
<dbReference type="KEGG" id="ome:OLMES_4291"/>
<dbReference type="InterPro" id="IPR036034">
    <property type="entry name" value="PDZ_sf"/>
</dbReference>
<dbReference type="EMBL" id="CP021425">
    <property type="protein sequence ID" value="ARU58300.1"/>
    <property type="molecule type" value="Genomic_DNA"/>
</dbReference>
<name>A0A1Y0IDF0_9GAMM</name>
<keyword evidence="8" id="KW-0472">Membrane</keyword>
<dbReference type="OrthoDB" id="5574088at2"/>
<sequence length="295" mass="32611">MSDRALNTTSNRLSGRIRSGLVIIGLLALMTLWAREAAEFTWYILDGETQRSASEDRQVQAVSQQRNENRQSGFSIQAMMGMFGVVSAKRATDQSAAVTPTEAPKTRLQLELKGVVAADRHEDAGAIILAKGRNEDYFSVGDDIHGQATLIEVYADRVILNSNGRREALHFSEQDGSKRNFSKVAAQRPARIETPKEFVDVAAKRLERDPQGALNSVGLQAVKAGAAEGYVFNGNNPMLRRLNLKQGDVIKSVNGMPLGNIQQDRMLLKRLYEQGNVEVEVERDGTFFSVSYPLR</sequence>
<protein>
    <submittedName>
        <fullName evidence="10">General secretion pathway protein C</fullName>
    </submittedName>
</protein>
<dbReference type="Proteomes" id="UP000196027">
    <property type="component" value="Chromosome"/>
</dbReference>
<dbReference type="Pfam" id="PF11356">
    <property type="entry name" value="T2SSC"/>
    <property type="match status" value="1"/>
</dbReference>
<keyword evidence="6" id="KW-0653">Protein transport</keyword>
<comment type="subcellular location">
    <subcellularLocation>
        <location evidence="1">Cell inner membrane</location>
    </subcellularLocation>
</comment>
<keyword evidence="11" id="KW-1185">Reference proteome</keyword>
<dbReference type="GO" id="GO:0005886">
    <property type="term" value="C:plasma membrane"/>
    <property type="evidence" value="ECO:0007669"/>
    <property type="project" value="UniProtKB-SubCell"/>
</dbReference>
<evidence type="ECO:0000256" key="6">
    <source>
        <dbReference type="ARBA" id="ARBA00022927"/>
    </source>
</evidence>
<accession>A0A1Y0IDF0</accession>
<evidence type="ECO:0000256" key="8">
    <source>
        <dbReference type="ARBA" id="ARBA00023136"/>
    </source>
</evidence>
<keyword evidence="5" id="KW-0812">Transmembrane</keyword>
<dbReference type="InterPro" id="IPR024961">
    <property type="entry name" value="T2SS_GspC_N"/>
</dbReference>
<dbReference type="RefSeq" id="WP_087463096.1">
    <property type="nucleotide sequence ID" value="NZ_CP021425.1"/>
</dbReference>
<organism evidence="10 11">
    <name type="scientific">Oleiphilus messinensis</name>
    <dbReference type="NCBI Taxonomy" id="141451"/>
    <lineage>
        <taxon>Bacteria</taxon>
        <taxon>Pseudomonadati</taxon>
        <taxon>Pseudomonadota</taxon>
        <taxon>Gammaproteobacteria</taxon>
        <taxon>Oceanospirillales</taxon>
        <taxon>Oleiphilaceae</taxon>
        <taxon>Oleiphilus</taxon>
    </lineage>
</organism>
<dbReference type="AlphaFoldDB" id="A0A1Y0IDF0"/>